<dbReference type="AlphaFoldDB" id="A0A134BIJ5"/>
<reference evidence="1 2" key="1">
    <citation type="submission" date="2016-01" db="EMBL/GenBank/DDBJ databases">
        <authorList>
            <person name="Oliw E.H."/>
        </authorList>
    </citation>
    <scope>NUCLEOTIDE SEQUENCE [LARGE SCALE GENOMIC DNA]</scope>
    <source>
        <strain evidence="1 2">DNF00307</strain>
    </source>
</reference>
<organism evidence="1">
    <name type="scientific">Prevotella amnii</name>
    <dbReference type="NCBI Taxonomy" id="419005"/>
    <lineage>
        <taxon>Bacteria</taxon>
        <taxon>Pseudomonadati</taxon>
        <taxon>Bacteroidota</taxon>
        <taxon>Bacteroidia</taxon>
        <taxon>Bacteroidales</taxon>
        <taxon>Prevotellaceae</taxon>
        <taxon>Prevotella</taxon>
    </lineage>
</organism>
<dbReference type="PATRIC" id="fig|419005.5.peg.546"/>
<gene>
    <name evidence="1" type="ORF">HMPREF1860_00544</name>
</gene>
<evidence type="ECO:0000313" key="1">
    <source>
        <dbReference type="EMBL" id="KXB79775.1"/>
    </source>
</evidence>
<protein>
    <submittedName>
        <fullName evidence="1">Uncharacterized protein</fullName>
    </submittedName>
</protein>
<dbReference type="Proteomes" id="UP000070531">
    <property type="component" value="Unassembled WGS sequence"/>
</dbReference>
<evidence type="ECO:0000313" key="2">
    <source>
        <dbReference type="Proteomes" id="UP000070531"/>
    </source>
</evidence>
<comment type="caution">
    <text evidence="1">The sequence shown here is derived from an EMBL/GenBank/DDBJ whole genome shotgun (WGS) entry which is preliminary data.</text>
</comment>
<dbReference type="SUPFAM" id="SSF53271">
    <property type="entry name" value="PRTase-like"/>
    <property type="match status" value="1"/>
</dbReference>
<dbReference type="EMBL" id="LSDL01000023">
    <property type="protein sequence ID" value="KXB79775.1"/>
    <property type="molecule type" value="Genomic_DNA"/>
</dbReference>
<dbReference type="InterPro" id="IPR029057">
    <property type="entry name" value="PRTase-like"/>
</dbReference>
<name>A0A134BIJ5_9BACT</name>
<sequence length="315" mass="35294">MFVKSLYMKGAVTEINIESLQQDDKNFNKGTKKGRGLIDKSIRKFGAGRSILLDKNNRIIAGNKTQELAKEAGIKKVIVIDAKPDELVAVRRGDVDLDSEKGREMALADNATSAANLDWDDEALARAQEEIGLSVEDWGDLFNDKNIFGNAYTIRGISELKFKVAYHRRGCRGFFTLYKAVKSKASKTSLKSIKEKGNVALFRDTTVSFIRELIGMGNAKGWALVCAPKRRTTENNFAELTCIEISNELGLHFYKDAIISHGKDRIHPYFTLESEIEEENIILYDDIVTTCCTIGAMWNLFEKKNTLTIVGVHNN</sequence>
<proteinExistence type="predicted"/>
<dbReference type="STRING" id="419005.HMPREF1860_00544"/>
<accession>A0A134BIJ5</accession>